<feature type="transmembrane region" description="Helical" evidence="11">
    <location>
        <begin position="6"/>
        <end position="26"/>
    </location>
</feature>
<accession>A0ABV1GPE3</accession>
<evidence type="ECO:0000256" key="7">
    <source>
        <dbReference type="ARBA" id="ARBA00022833"/>
    </source>
</evidence>
<evidence type="ECO:0000256" key="12">
    <source>
        <dbReference type="SAM" id="MobiDB-lite"/>
    </source>
</evidence>
<keyword evidence="4" id="KW-0645">Protease</keyword>
<evidence type="ECO:0000313" key="14">
    <source>
        <dbReference type="EMBL" id="MEQ2535288.1"/>
    </source>
</evidence>
<dbReference type="CDD" id="cd06163">
    <property type="entry name" value="S2P-M50_PDZ_RseP-like"/>
    <property type="match status" value="2"/>
</dbReference>
<dbReference type="PANTHER" id="PTHR42837">
    <property type="entry name" value="REGULATOR OF SIGMA-E PROTEASE RSEP"/>
    <property type="match status" value="1"/>
</dbReference>
<feature type="region of interest" description="Disordered" evidence="12">
    <location>
        <begin position="77"/>
        <end position="96"/>
    </location>
</feature>
<dbReference type="InterPro" id="IPR004387">
    <property type="entry name" value="Pept_M50_Zn"/>
</dbReference>
<evidence type="ECO:0000313" key="15">
    <source>
        <dbReference type="Proteomes" id="UP001480973"/>
    </source>
</evidence>
<dbReference type="Pfam" id="PF17820">
    <property type="entry name" value="PDZ_6"/>
    <property type="match status" value="2"/>
</dbReference>
<evidence type="ECO:0000256" key="3">
    <source>
        <dbReference type="ARBA" id="ARBA00007931"/>
    </source>
</evidence>
<dbReference type="PANTHER" id="PTHR42837:SF2">
    <property type="entry name" value="MEMBRANE METALLOPROTEASE ARASP2, CHLOROPLASTIC-RELATED"/>
    <property type="match status" value="1"/>
</dbReference>
<dbReference type="InterPro" id="IPR001478">
    <property type="entry name" value="PDZ"/>
</dbReference>
<keyword evidence="9 11" id="KW-0482">Metalloprotease</keyword>
<reference evidence="14 15" key="1">
    <citation type="submission" date="2024-03" db="EMBL/GenBank/DDBJ databases">
        <title>Human intestinal bacterial collection.</title>
        <authorList>
            <person name="Pauvert C."/>
            <person name="Hitch T.C.A."/>
            <person name="Clavel T."/>
        </authorList>
    </citation>
    <scope>NUCLEOTIDE SEQUENCE [LARGE SCALE GENOMIC DNA]</scope>
    <source>
        <strain evidence="14 15">CLA-JM-H10</strain>
    </source>
</reference>
<keyword evidence="11" id="KW-0479">Metal-binding</keyword>
<evidence type="ECO:0000256" key="6">
    <source>
        <dbReference type="ARBA" id="ARBA00022801"/>
    </source>
</evidence>
<gene>
    <name evidence="14" type="primary">rseP</name>
    <name evidence="14" type="ORF">WMO38_09190</name>
</gene>
<dbReference type="Gene3D" id="2.30.42.10">
    <property type="match status" value="2"/>
</dbReference>
<keyword evidence="6 11" id="KW-0378">Hydrolase</keyword>
<keyword evidence="7 11" id="KW-0862">Zinc</keyword>
<keyword evidence="15" id="KW-1185">Reference proteome</keyword>
<comment type="caution">
    <text evidence="14">The sequence shown here is derived from an EMBL/GenBank/DDBJ whole genome shotgun (WGS) entry which is preliminary data.</text>
</comment>
<proteinExistence type="inferred from homology"/>
<protein>
    <recommendedName>
        <fullName evidence="11">Zinc metalloprotease</fullName>
        <ecNumber evidence="11">3.4.24.-</ecNumber>
    </recommendedName>
</protein>
<comment type="subcellular location">
    <subcellularLocation>
        <location evidence="2">Membrane</location>
        <topology evidence="2">Multi-pass membrane protein</topology>
    </subcellularLocation>
</comment>
<keyword evidence="5 11" id="KW-0812">Transmembrane</keyword>
<dbReference type="Proteomes" id="UP001480973">
    <property type="component" value="Unassembled WGS sequence"/>
</dbReference>
<keyword evidence="10 11" id="KW-0472">Membrane</keyword>
<dbReference type="Pfam" id="PF02163">
    <property type="entry name" value="Peptidase_M50"/>
    <property type="match status" value="1"/>
</dbReference>
<evidence type="ECO:0000256" key="4">
    <source>
        <dbReference type="ARBA" id="ARBA00022670"/>
    </source>
</evidence>
<dbReference type="InterPro" id="IPR008915">
    <property type="entry name" value="Peptidase_M50"/>
</dbReference>
<dbReference type="PROSITE" id="PS50106">
    <property type="entry name" value="PDZ"/>
    <property type="match status" value="1"/>
</dbReference>
<dbReference type="InterPro" id="IPR041489">
    <property type="entry name" value="PDZ_6"/>
</dbReference>
<feature type="domain" description="PDZ" evidence="13">
    <location>
        <begin position="201"/>
        <end position="302"/>
    </location>
</feature>
<dbReference type="NCBIfam" id="TIGR00054">
    <property type="entry name" value="RIP metalloprotease RseP"/>
    <property type="match status" value="1"/>
</dbReference>
<dbReference type="SMART" id="SM00228">
    <property type="entry name" value="PDZ"/>
    <property type="match status" value="2"/>
</dbReference>
<evidence type="ECO:0000256" key="11">
    <source>
        <dbReference type="RuleBase" id="RU362031"/>
    </source>
</evidence>
<comment type="similarity">
    <text evidence="3 11">Belongs to the peptidase M50B family.</text>
</comment>
<dbReference type="EMBL" id="JBBMES010000009">
    <property type="protein sequence ID" value="MEQ2535288.1"/>
    <property type="molecule type" value="Genomic_DNA"/>
</dbReference>
<dbReference type="GO" id="GO:0008237">
    <property type="term" value="F:metallopeptidase activity"/>
    <property type="evidence" value="ECO:0007669"/>
    <property type="project" value="UniProtKB-KW"/>
</dbReference>
<evidence type="ECO:0000259" key="13">
    <source>
        <dbReference type="PROSITE" id="PS50106"/>
    </source>
</evidence>
<feature type="compositionally biased region" description="Acidic residues" evidence="12">
    <location>
        <begin position="79"/>
        <end position="93"/>
    </location>
</feature>
<dbReference type="InterPro" id="IPR036034">
    <property type="entry name" value="PDZ_sf"/>
</dbReference>
<keyword evidence="8 11" id="KW-1133">Transmembrane helix</keyword>
<evidence type="ECO:0000256" key="5">
    <source>
        <dbReference type="ARBA" id="ARBA00022692"/>
    </source>
</evidence>
<dbReference type="SUPFAM" id="SSF50156">
    <property type="entry name" value="PDZ domain-like"/>
    <property type="match status" value="2"/>
</dbReference>
<sequence>MILNIIIAIIMIGLIVLIHEFGHFIVAKANGVAVVEFSIGFGPKLFGIKKGDTEYCLKLIPFGGACIMLGDDMLTQSDDGSEDENGEDEDSDDLPAKERREELLKNYDADKAFAAKTVWSRIAIIAAGPVFNFLLAFVFAVIIIGSVGTDPCTVDVVEDSSPAAAAGLQVGDEITKINNNGIAFSKEYAFYQAYHASDTMNITYKRDGQKYTTTVTPEYRKLSVYRLGITISDNTLVASVSDNSAASKAGIEKGDVIVSVDGVKPTDDNKIPQIINNSGGKEIEMVVKRDGQDVTLKVTPTLVESEEYYTGFDSYGYRVKVSPAQTILCSFKEVGYWIETVVKSVGMMFTGKLGINDLSGPVGVVDSVNTVVEQSKPDGAWYVCLNIFQYIVMLSANLGVMNLLPLPALDGGRLLFMFIEVVRGKPVKKEREGMVHFVGMVLLMLLMVYIMFKDIVNLF</sequence>
<evidence type="ECO:0000256" key="1">
    <source>
        <dbReference type="ARBA" id="ARBA00001947"/>
    </source>
</evidence>
<feature type="transmembrane region" description="Helical" evidence="11">
    <location>
        <begin position="122"/>
        <end position="144"/>
    </location>
</feature>
<evidence type="ECO:0000256" key="10">
    <source>
        <dbReference type="ARBA" id="ARBA00023136"/>
    </source>
</evidence>
<evidence type="ECO:0000256" key="9">
    <source>
        <dbReference type="ARBA" id="ARBA00023049"/>
    </source>
</evidence>
<feature type="transmembrane region" description="Helical" evidence="11">
    <location>
        <begin position="433"/>
        <end position="452"/>
    </location>
</feature>
<comment type="cofactor">
    <cofactor evidence="1 11">
        <name>Zn(2+)</name>
        <dbReference type="ChEBI" id="CHEBI:29105"/>
    </cofactor>
</comment>
<evidence type="ECO:0000256" key="2">
    <source>
        <dbReference type="ARBA" id="ARBA00004141"/>
    </source>
</evidence>
<evidence type="ECO:0000256" key="8">
    <source>
        <dbReference type="ARBA" id="ARBA00022989"/>
    </source>
</evidence>
<organism evidence="14 15">
    <name type="scientific">Lachnospira intestinalis</name>
    <dbReference type="NCBI Taxonomy" id="3133158"/>
    <lineage>
        <taxon>Bacteria</taxon>
        <taxon>Bacillati</taxon>
        <taxon>Bacillota</taxon>
        <taxon>Clostridia</taxon>
        <taxon>Lachnospirales</taxon>
        <taxon>Lachnospiraceae</taxon>
        <taxon>Lachnospira</taxon>
    </lineage>
</organism>
<dbReference type="EC" id="3.4.24.-" evidence="11"/>
<dbReference type="CDD" id="cd23081">
    <property type="entry name" value="cpPDZ_EcRseP-like"/>
    <property type="match status" value="1"/>
</dbReference>
<name>A0ABV1GPE3_9FIRM</name>